<comment type="subunit">
    <text evidence="4">Hexamer formed by 3 homodimers.</text>
</comment>
<evidence type="ECO:0000259" key="14">
    <source>
        <dbReference type="Pfam" id="PF01729"/>
    </source>
</evidence>
<protein>
    <recommendedName>
        <fullName evidence="6">Nicotinate-nucleotide pyrophosphorylase [carboxylating]</fullName>
        <ecNumber evidence="5">2.4.2.19</ecNumber>
    </recommendedName>
    <alternativeName>
        <fullName evidence="12">Probable nicotinate-nucleotide pyrophosphorylase [carboxylating]</fullName>
    </alternativeName>
    <alternativeName>
        <fullName evidence="10">Quinolinate phosphoribosyltransferase [decarboxylating]</fullName>
    </alternativeName>
</protein>
<evidence type="ECO:0000256" key="1">
    <source>
        <dbReference type="ARBA" id="ARBA00003237"/>
    </source>
</evidence>
<dbReference type="RefSeq" id="WP_026502308.1">
    <property type="nucleotide sequence ID" value="NZ_JGYQ01000016.1"/>
</dbReference>
<comment type="catalytic activity">
    <reaction evidence="11">
        <text>nicotinate beta-D-ribonucleotide + CO2 + diphosphate = quinolinate + 5-phospho-alpha-D-ribose 1-diphosphate + 2 H(+)</text>
        <dbReference type="Rhea" id="RHEA:12733"/>
        <dbReference type="ChEBI" id="CHEBI:15378"/>
        <dbReference type="ChEBI" id="CHEBI:16526"/>
        <dbReference type="ChEBI" id="CHEBI:29959"/>
        <dbReference type="ChEBI" id="CHEBI:33019"/>
        <dbReference type="ChEBI" id="CHEBI:57502"/>
        <dbReference type="ChEBI" id="CHEBI:58017"/>
        <dbReference type="EC" id="2.4.2.19"/>
    </reaction>
</comment>
<keyword evidence="9 13" id="KW-0808">Transferase</keyword>
<dbReference type="SUPFAM" id="SSF54675">
    <property type="entry name" value="Nicotinate/Quinolinate PRTase N-terminal domain-like"/>
    <property type="match status" value="1"/>
</dbReference>
<evidence type="ECO:0000256" key="9">
    <source>
        <dbReference type="ARBA" id="ARBA00022679"/>
    </source>
</evidence>
<dbReference type="InterPro" id="IPR037128">
    <property type="entry name" value="Quinolinate_PRibosylTase_N_sf"/>
</dbReference>
<dbReference type="GO" id="GO:0009435">
    <property type="term" value="P:NAD+ biosynthetic process"/>
    <property type="evidence" value="ECO:0007669"/>
    <property type="project" value="UniProtKB-UniPathway"/>
</dbReference>
<accession>A0A086ZIF6</accession>
<name>A0A086ZIF6_9BIFI</name>
<dbReference type="SUPFAM" id="SSF51690">
    <property type="entry name" value="Nicotinate/Quinolinate PRTase C-terminal domain-like"/>
    <property type="match status" value="1"/>
</dbReference>
<dbReference type="FunFam" id="3.90.1170.20:FF:000001">
    <property type="entry name" value="Nicotinate-nucleotide diphosphorylase (Carboxylating)"/>
    <property type="match status" value="1"/>
</dbReference>
<keyword evidence="17" id="KW-1185">Reference proteome</keyword>
<dbReference type="Pfam" id="PF01729">
    <property type="entry name" value="QRPTase_C"/>
    <property type="match status" value="1"/>
</dbReference>
<dbReference type="Gene3D" id="3.20.20.70">
    <property type="entry name" value="Aldolase class I"/>
    <property type="match status" value="1"/>
</dbReference>
<dbReference type="Proteomes" id="UP000029093">
    <property type="component" value="Unassembled WGS sequence"/>
</dbReference>
<dbReference type="GO" id="GO:0034213">
    <property type="term" value="P:quinolinate catabolic process"/>
    <property type="evidence" value="ECO:0007669"/>
    <property type="project" value="TreeGrafter"/>
</dbReference>
<dbReference type="UniPathway" id="UPA00253">
    <property type="reaction ID" value="UER00331"/>
</dbReference>
<comment type="caution">
    <text evidence="16">The sequence shown here is derived from an EMBL/GenBank/DDBJ whole genome shotgun (WGS) entry which is preliminary data.</text>
</comment>
<evidence type="ECO:0000256" key="2">
    <source>
        <dbReference type="ARBA" id="ARBA00004893"/>
    </source>
</evidence>
<proteinExistence type="inferred from homology"/>
<evidence type="ECO:0000259" key="15">
    <source>
        <dbReference type="Pfam" id="PF02749"/>
    </source>
</evidence>
<keyword evidence="7" id="KW-0662">Pyridine nucleotide biosynthesis</keyword>
<gene>
    <name evidence="16" type="ORF">BBOU_1395</name>
</gene>
<reference evidence="16 17" key="1">
    <citation type="submission" date="2014-03" db="EMBL/GenBank/DDBJ databases">
        <title>Genomics of Bifidobacteria.</title>
        <authorList>
            <person name="Ventura M."/>
            <person name="Milani C."/>
            <person name="Lugli G.A."/>
        </authorList>
    </citation>
    <scope>NUCLEOTIDE SEQUENCE [LARGE SCALE GENOMIC DNA]</scope>
    <source>
        <strain evidence="16 17">LMG 10736</strain>
    </source>
</reference>
<dbReference type="NCBIfam" id="TIGR00078">
    <property type="entry name" value="nadC"/>
    <property type="match status" value="1"/>
</dbReference>
<evidence type="ECO:0000256" key="3">
    <source>
        <dbReference type="ARBA" id="ARBA00009400"/>
    </source>
</evidence>
<dbReference type="PANTHER" id="PTHR32179:SF3">
    <property type="entry name" value="NICOTINATE-NUCLEOTIDE PYROPHOSPHORYLASE [CARBOXYLATING]"/>
    <property type="match status" value="1"/>
</dbReference>
<dbReference type="Gene3D" id="3.90.1170.20">
    <property type="entry name" value="Quinolinate phosphoribosyl transferase, N-terminal domain"/>
    <property type="match status" value="1"/>
</dbReference>
<evidence type="ECO:0000256" key="6">
    <source>
        <dbReference type="ARBA" id="ARBA00020990"/>
    </source>
</evidence>
<dbReference type="CDD" id="cd01572">
    <property type="entry name" value="QPRTase"/>
    <property type="match status" value="1"/>
</dbReference>
<dbReference type="InterPro" id="IPR013785">
    <property type="entry name" value="Aldolase_TIM"/>
</dbReference>
<comment type="function">
    <text evidence="1">Involved in the catabolism of quinolinic acid (QA).</text>
</comment>
<evidence type="ECO:0000256" key="10">
    <source>
        <dbReference type="ARBA" id="ARBA00033102"/>
    </source>
</evidence>
<dbReference type="InterPro" id="IPR027277">
    <property type="entry name" value="NadC/ModD"/>
</dbReference>
<organism evidence="16 17">
    <name type="scientific">Bifidobacterium boum</name>
    <dbReference type="NCBI Taxonomy" id="78343"/>
    <lineage>
        <taxon>Bacteria</taxon>
        <taxon>Bacillati</taxon>
        <taxon>Actinomycetota</taxon>
        <taxon>Actinomycetes</taxon>
        <taxon>Bifidobacteriales</taxon>
        <taxon>Bifidobacteriaceae</taxon>
        <taxon>Bifidobacterium</taxon>
    </lineage>
</organism>
<evidence type="ECO:0000256" key="11">
    <source>
        <dbReference type="ARBA" id="ARBA00047445"/>
    </source>
</evidence>
<dbReference type="GO" id="GO:0005737">
    <property type="term" value="C:cytoplasm"/>
    <property type="evidence" value="ECO:0007669"/>
    <property type="project" value="TreeGrafter"/>
</dbReference>
<dbReference type="PANTHER" id="PTHR32179">
    <property type="entry name" value="NICOTINATE-NUCLEOTIDE PYROPHOSPHORYLASE [CARBOXYLATING]"/>
    <property type="match status" value="1"/>
</dbReference>
<dbReference type="GeneID" id="303204497"/>
<evidence type="ECO:0000256" key="5">
    <source>
        <dbReference type="ARBA" id="ARBA00011944"/>
    </source>
</evidence>
<comment type="similarity">
    <text evidence="3 13">Belongs to the NadC/ModD family.</text>
</comment>
<dbReference type="InterPro" id="IPR004393">
    <property type="entry name" value="NadC"/>
</dbReference>
<dbReference type="Pfam" id="PF02749">
    <property type="entry name" value="QRPTase_N"/>
    <property type="match status" value="1"/>
</dbReference>
<comment type="pathway">
    <text evidence="2">Cofactor biosynthesis; NAD(+) biosynthesis; nicotinate D-ribonucleotide from quinolinate: step 1/1.</text>
</comment>
<evidence type="ECO:0000256" key="4">
    <source>
        <dbReference type="ARBA" id="ARBA00011218"/>
    </source>
</evidence>
<dbReference type="GO" id="GO:0004514">
    <property type="term" value="F:nicotinate-nucleotide diphosphorylase (carboxylating) activity"/>
    <property type="evidence" value="ECO:0007669"/>
    <property type="project" value="UniProtKB-EC"/>
</dbReference>
<dbReference type="InterPro" id="IPR002638">
    <property type="entry name" value="Quinolinate_PRibosylTrfase_C"/>
</dbReference>
<dbReference type="InterPro" id="IPR036068">
    <property type="entry name" value="Nicotinate_pribotase-like_C"/>
</dbReference>
<dbReference type="AlphaFoldDB" id="A0A086ZIF6"/>
<evidence type="ECO:0000256" key="12">
    <source>
        <dbReference type="ARBA" id="ARBA00069173"/>
    </source>
</evidence>
<feature type="domain" description="Quinolinate phosphoribosyl transferase C-terminal" evidence="14">
    <location>
        <begin position="110"/>
        <end position="282"/>
    </location>
</feature>
<keyword evidence="8 13" id="KW-0328">Glycosyltransferase</keyword>
<dbReference type="EMBL" id="JGYQ01000016">
    <property type="protein sequence ID" value="KFI46306.1"/>
    <property type="molecule type" value="Genomic_DNA"/>
</dbReference>
<evidence type="ECO:0000256" key="13">
    <source>
        <dbReference type="PIRNR" id="PIRNR006250"/>
    </source>
</evidence>
<evidence type="ECO:0000313" key="17">
    <source>
        <dbReference type="Proteomes" id="UP000029093"/>
    </source>
</evidence>
<dbReference type="InterPro" id="IPR022412">
    <property type="entry name" value="Quinolinate_PRibosylTrfase_N"/>
</dbReference>
<evidence type="ECO:0000256" key="7">
    <source>
        <dbReference type="ARBA" id="ARBA00022642"/>
    </source>
</evidence>
<dbReference type="OrthoDB" id="9782546at2"/>
<dbReference type="PIRSF" id="PIRSF006250">
    <property type="entry name" value="NadC_ModD"/>
    <property type="match status" value="1"/>
</dbReference>
<feature type="domain" description="Quinolinate phosphoribosyl transferase N-terminal" evidence="15">
    <location>
        <begin position="23"/>
        <end position="108"/>
    </location>
</feature>
<evidence type="ECO:0000256" key="8">
    <source>
        <dbReference type="ARBA" id="ARBA00022676"/>
    </source>
</evidence>
<sequence>MLTRLVIEEAVRRALMEDAPTGDITATTTIPADEAATAILRAREDGVFSGADVFAAAFHEIDPTIQVTMHITDGERFTAGDTLAEIRGNARGMLTAERVALNFTQRMSGIATMTRAFVDAANAAPGSHARIADTRKTVPGLRPFDKYAVVCGCGHNHRYGLSDAVMVKDNHVAAMQAVGLGLAAGIRHIREQVGHTTHIEVEVDRLDQIPAALEGGADTIMLDNFSLEDTRTGVAMIAGRAIVEASGTMTLERVPQVASTGVDVISVGALTHSVRAIDLGLDWA</sequence>
<dbReference type="EC" id="2.4.2.19" evidence="5"/>
<evidence type="ECO:0000313" key="16">
    <source>
        <dbReference type="EMBL" id="KFI46306.1"/>
    </source>
</evidence>
<dbReference type="FunFam" id="3.20.20.70:FF:000030">
    <property type="entry name" value="Nicotinate-nucleotide pyrophosphorylase, carboxylating"/>
    <property type="match status" value="1"/>
</dbReference>